<evidence type="ECO:0000313" key="3">
    <source>
        <dbReference type="EMBL" id="VFS49043.1"/>
    </source>
</evidence>
<dbReference type="NCBIfam" id="NF033650">
    <property type="entry name" value="ANR_neg_reg"/>
    <property type="match status" value="1"/>
</dbReference>
<keyword evidence="4" id="KW-1185">Reference proteome</keyword>
<name>A0A2C6DID8_9GAMM</name>
<proteinExistence type="predicted"/>
<dbReference type="STRING" id="1111728.GCA_000427805_04043"/>
<reference evidence="3 5" key="3">
    <citation type="submission" date="2019-03" db="EMBL/GenBank/DDBJ databases">
        <authorList>
            <consortium name="Pathogen Informatics"/>
        </authorList>
    </citation>
    <scope>NUCLEOTIDE SEQUENCE [LARGE SCALE GENOMIC DNA]</scope>
    <source>
        <strain evidence="3 5">NCTC12282</strain>
    </source>
</reference>
<evidence type="ECO:0000313" key="4">
    <source>
        <dbReference type="Proteomes" id="UP000224974"/>
    </source>
</evidence>
<sequence length="113" mass="12730">MSQRQLTWTGSSYSELAQLAVEKERAHDWIEANVRWEQAAYRAKSPENRAWATLRADVCLKHSQRLAKVQQDLPKASLSARTASRAGLMMTEMTDDDRVSSTSNNDKGVSIAY</sequence>
<evidence type="ECO:0000313" key="5">
    <source>
        <dbReference type="Proteomes" id="UP000373449"/>
    </source>
</evidence>
<dbReference type="EMBL" id="PDDX01000001">
    <property type="protein sequence ID" value="PHI30058.1"/>
    <property type="molecule type" value="Genomic_DNA"/>
</dbReference>
<evidence type="ECO:0000256" key="1">
    <source>
        <dbReference type="SAM" id="MobiDB-lite"/>
    </source>
</evidence>
<gene>
    <name evidence="2" type="ORF">CRN84_12255</name>
    <name evidence="3" type="ORF">NCTC12282_03505</name>
</gene>
<reference evidence="2" key="1">
    <citation type="submission" date="2017-09" db="EMBL/GenBank/DDBJ databases">
        <title>FDA dAtabase for Regulatory Grade micrObial Sequences (FDA-ARGOS): Supporting development and validation of Infectious Disease Dx tests.</title>
        <authorList>
            <person name="Minogue T."/>
            <person name="Wolcott M."/>
            <person name="Wasieloski L."/>
            <person name="Aguilar W."/>
            <person name="Moore D."/>
            <person name="Tallon L.J."/>
            <person name="Sadzewicz L."/>
            <person name="Ott S."/>
            <person name="Zhao X."/>
            <person name="Nagaraj S."/>
            <person name="Vavikolanu K."/>
            <person name="Aluvathingal J."/>
            <person name="Nadendla S."/>
            <person name="Sichtig H."/>
        </authorList>
    </citation>
    <scope>NUCLEOTIDE SEQUENCE</scope>
    <source>
        <strain evidence="2">FDAARGOS_387</strain>
    </source>
</reference>
<reference evidence="4" key="2">
    <citation type="submission" date="2017-09" db="EMBL/GenBank/DDBJ databases">
        <title>FDA dAtabase for Regulatory Grade micrObial Sequences (FDA-ARGOS): Supporting development and validation of Infectious Disease Dx tests.</title>
        <authorList>
            <person name="Minogue T."/>
            <person name="Wolcott M."/>
            <person name="Wasieloski L."/>
            <person name="Aguilar W."/>
            <person name="Moore D."/>
            <person name="Tallon L."/>
            <person name="Sadzewicz L."/>
            <person name="Ott S."/>
            <person name="Zhao X."/>
            <person name="Nagaraj S."/>
            <person name="Vavikolanu K."/>
            <person name="Aluvathingal J."/>
            <person name="Nadendla S."/>
            <person name="Sichtig H."/>
        </authorList>
    </citation>
    <scope>NUCLEOTIDE SEQUENCE [LARGE SCALE GENOMIC DNA]</scope>
    <source>
        <strain evidence="4">FDAARGOS_387</strain>
    </source>
</reference>
<evidence type="ECO:0008006" key="6">
    <source>
        <dbReference type="Google" id="ProtNLM"/>
    </source>
</evidence>
<organism evidence="2 4">
    <name type="scientific">Budvicia aquatica</name>
    <dbReference type="NCBI Taxonomy" id="82979"/>
    <lineage>
        <taxon>Bacteria</taxon>
        <taxon>Pseudomonadati</taxon>
        <taxon>Pseudomonadota</taxon>
        <taxon>Gammaproteobacteria</taxon>
        <taxon>Enterobacterales</taxon>
        <taxon>Budviciaceae</taxon>
        <taxon>Budvicia</taxon>
    </lineage>
</organism>
<accession>A0A2C6DID8</accession>
<dbReference type="AlphaFoldDB" id="A0A2C6DID8"/>
<dbReference type="InterPro" id="IPR047666">
    <property type="entry name" value="ANR_neg_reg"/>
</dbReference>
<dbReference type="RefSeq" id="WP_036016521.1">
    <property type="nucleotide sequence ID" value="NZ_PDDX01000001.1"/>
</dbReference>
<protein>
    <recommendedName>
        <fullName evidence="6">ANR family transcriptional regulator</fullName>
    </recommendedName>
</protein>
<dbReference type="Proteomes" id="UP000373449">
    <property type="component" value="Unassembled WGS sequence"/>
</dbReference>
<dbReference type="Proteomes" id="UP000224974">
    <property type="component" value="Unassembled WGS sequence"/>
</dbReference>
<evidence type="ECO:0000313" key="2">
    <source>
        <dbReference type="EMBL" id="PHI30058.1"/>
    </source>
</evidence>
<dbReference type="EMBL" id="CAADJA010000002">
    <property type="protein sequence ID" value="VFS49043.1"/>
    <property type="molecule type" value="Genomic_DNA"/>
</dbReference>
<feature type="region of interest" description="Disordered" evidence="1">
    <location>
        <begin position="87"/>
        <end position="113"/>
    </location>
</feature>